<dbReference type="InterPro" id="IPR011009">
    <property type="entry name" value="Kinase-like_dom_sf"/>
</dbReference>
<evidence type="ECO:0000313" key="2">
    <source>
        <dbReference type="EMBL" id="KAK8837550.1"/>
    </source>
</evidence>
<evidence type="ECO:0000313" key="3">
    <source>
        <dbReference type="Proteomes" id="UP001470230"/>
    </source>
</evidence>
<dbReference type="SUPFAM" id="SSF56112">
    <property type="entry name" value="Protein kinase-like (PK-like)"/>
    <property type="match status" value="1"/>
</dbReference>
<dbReference type="PANTHER" id="PTHR45756">
    <property type="entry name" value="PALMITOYLTRANSFERASE"/>
    <property type="match status" value="1"/>
</dbReference>
<dbReference type="EMBL" id="JAPFFF010000059">
    <property type="protein sequence ID" value="KAK8837550.1"/>
    <property type="molecule type" value="Genomic_DNA"/>
</dbReference>
<evidence type="ECO:0000259" key="1">
    <source>
        <dbReference type="PROSITE" id="PS50011"/>
    </source>
</evidence>
<protein>
    <recommendedName>
        <fullName evidence="1">Protein kinase domain-containing protein</fullName>
    </recommendedName>
</protein>
<dbReference type="Pfam" id="PF07714">
    <property type="entry name" value="PK_Tyr_Ser-Thr"/>
    <property type="match status" value="1"/>
</dbReference>
<feature type="domain" description="Protein kinase" evidence="1">
    <location>
        <begin position="1"/>
        <end position="108"/>
    </location>
</feature>
<dbReference type="InterPro" id="IPR053215">
    <property type="entry name" value="TKL_Ser/Thr_kinase"/>
</dbReference>
<reference evidence="2 3" key="1">
    <citation type="submission" date="2024-04" db="EMBL/GenBank/DDBJ databases">
        <title>Tritrichomonas musculus Genome.</title>
        <authorList>
            <person name="Alves-Ferreira E."/>
            <person name="Grigg M."/>
            <person name="Lorenzi H."/>
            <person name="Galac M."/>
        </authorList>
    </citation>
    <scope>NUCLEOTIDE SEQUENCE [LARGE SCALE GENOMIC DNA]</scope>
    <source>
        <strain evidence="2 3">EAF2021</strain>
    </source>
</reference>
<sequence>MTGQIGTPLYMAPELLRGEDCYSASVDVYAFSILAYEIVTGEEPFSELGENISPFGFAHKVINGHRPKLSGSVSEKMKNLLTRCWSENPEDRPSFEEIFSELSDFSYFDETVDEDEVQAFLDVLEDAKRRDSTTDSKDEVFNLRRSMKKISKEKE</sequence>
<accession>A0ABR2GUE6</accession>
<dbReference type="PROSITE" id="PS50011">
    <property type="entry name" value="PROTEIN_KINASE_DOM"/>
    <property type="match status" value="1"/>
</dbReference>
<name>A0ABR2GUE6_9EUKA</name>
<dbReference type="InterPro" id="IPR001245">
    <property type="entry name" value="Ser-Thr/Tyr_kinase_cat_dom"/>
</dbReference>
<keyword evidence="3" id="KW-1185">Reference proteome</keyword>
<proteinExistence type="predicted"/>
<gene>
    <name evidence="2" type="ORF">M9Y10_036550</name>
</gene>
<comment type="caution">
    <text evidence="2">The sequence shown here is derived from an EMBL/GenBank/DDBJ whole genome shotgun (WGS) entry which is preliminary data.</text>
</comment>
<dbReference type="Gene3D" id="1.10.510.10">
    <property type="entry name" value="Transferase(Phosphotransferase) domain 1"/>
    <property type="match status" value="1"/>
</dbReference>
<organism evidence="2 3">
    <name type="scientific">Tritrichomonas musculus</name>
    <dbReference type="NCBI Taxonomy" id="1915356"/>
    <lineage>
        <taxon>Eukaryota</taxon>
        <taxon>Metamonada</taxon>
        <taxon>Parabasalia</taxon>
        <taxon>Tritrichomonadida</taxon>
        <taxon>Tritrichomonadidae</taxon>
        <taxon>Tritrichomonas</taxon>
    </lineage>
</organism>
<dbReference type="Proteomes" id="UP001470230">
    <property type="component" value="Unassembled WGS sequence"/>
</dbReference>
<dbReference type="InterPro" id="IPR000719">
    <property type="entry name" value="Prot_kinase_dom"/>
</dbReference>
<dbReference type="PANTHER" id="PTHR45756:SF1">
    <property type="entry name" value="PROTEIN KINASE DOMAIN CONTAINING PROTEIN"/>
    <property type="match status" value="1"/>
</dbReference>